<protein>
    <submittedName>
        <fullName evidence="1">22107_t:CDS:1</fullName>
    </submittedName>
</protein>
<sequence>MKQIDDLGFNNSHSINTQMNINDKIIAFNGKIDNLMCALQSTIDYLFMVLLSETTTLLIMEDFKKEILIDSENDGSDDTDEEE</sequence>
<accession>A0ACA9NCF8</accession>
<evidence type="ECO:0000313" key="1">
    <source>
        <dbReference type="EMBL" id="CAG8649073.1"/>
    </source>
</evidence>
<feature type="non-terminal residue" evidence="1">
    <location>
        <position position="83"/>
    </location>
</feature>
<dbReference type="Proteomes" id="UP000789920">
    <property type="component" value="Unassembled WGS sequence"/>
</dbReference>
<dbReference type="EMBL" id="CAJVQC010013532">
    <property type="protein sequence ID" value="CAG8649073.1"/>
    <property type="molecule type" value="Genomic_DNA"/>
</dbReference>
<name>A0ACA9NCF8_9GLOM</name>
<evidence type="ECO:0000313" key="2">
    <source>
        <dbReference type="Proteomes" id="UP000789920"/>
    </source>
</evidence>
<gene>
    <name evidence="1" type="ORF">RPERSI_LOCUS7795</name>
</gene>
<comment type="caution">
    <text evidence="1">The sequence shown here is derived from an EMBL/GenBank/DDBJ whole genome shotgun (WGS) entry which is preliminary data.</text>
</comment>
<organism evidence="1 2">
    <name type="scientific">Racocetra persica</name>
    <dbReference type="NCBI Taxonomy" id="160502"/>
    <lineage>
        <taxon>Eukaryota</taxon>
        <taxon>Fungi</taxon>
        <taxon>Fungi incertae sedis</taxon>
        <taxon>Mucoromycota</taxon>
        <taxon>Glomeromycotina</taxon>
        <taxon>Glomeromycetes</taxon>
        <taxon>Diversisporales</taxon>
        <taxon>Gigasporaceae</taxon>
        <taxon>Racocetra</taxon>
    </lineage>
</organism>
<reference evidence="1" key="1">
    <citation type="submission" date="2021-06" db="EMBL/GenBank/DDBJ databases">
        <authorList>
            <person name="Kallberg Y."/>
            <person name="Tangrot J."/>
            <person name="Rosling A."/>
        </authorList>
    </citation>
    <scope>NUCLEOTIDE SEQUENCE</scope>
    <source>
        <strain evidence="1">MA461A</strain>
    </source>
</reference>
<proteinExistence type="predicted"/>
<keyword evidence="2" id="KW-1185">Reference proteome</keyword>